<proteinExistence type="predicted"/>
<dbReference type="EMBL" id="PVNE01000028">
    <property type="protein sequence ID" value="PRX39202.1"/>
    <property type="molecule type" value="Genomic_DNA"/>
</dbReference>
<evidence type="ECO:0000313" key="2">
    <source>
        <dbReference type="EMBL" id="PRX39202.1"/>
    </source>
</evidence>
<dbReference type="AlphaFoldDB" id="A0A2T0LBF5"/>
<keyword evidence="3" id="KW-1185">Reference proteome</keyword>
<comment type="caution">
    <text evidence="2">The sequence shown here is derived from an EMBL/GenBank/DDBJ whole genome shotgun (WGS) entry which is preliminary data.</text>
</comment>
<feature type="region of interest" description="Disordered" evidence="1">
    <location>
        <begin position="34"/>
        <end position="75"/>
    </location>
</feature>
<gene>
    <name evidence="2" type="ORF">CLV97_12838</name>
</gene>
<dbReference type="Proteomes" id="UP000237797">
    <property type="component" value="Unassembled WGS sequence"/>
</dbReference>
<sequence length="75" mass="8390">MELIPSPVTYFHNMDTEELRRIRVLDRVAPLLFSRTANPRPDRPDAPGPPTGPFIDFALSSPGQRLGTRSGRETT</sequence>
<dbReference type="OrthoDB" id="154707at2"/>
<evidence type="ECO:0000313" key="3">
    <source>
        <dbReference type="Proteomes" id="UP000237797"/>
    </source>
</evidence>
<organism evidence="2 3">
    <name type="scientific">Planifilum fimeticola</name>
    <dbReference type="NCBI Taxonomy" id="201975"/>
    <lineage>
        <taxon>Bacteria</taxon>
        <taxon>Bacillati</taxon>
        <taxon>Bacillota</taxon>
        <taxon>Bacilli</taxon>
        <taxon>Bacillales</taxon>
        <taxon>Thermoactinomycetaceae</taxon>
        <taxon>Planifilum</taxon>
    </lineage>
</organism>
<protein>
    <submittedName>
        <fullName evidence="2">Uncharacterized protein</fullName>
    </submittedName>
</protein>
<evidence type="ECO:0000256" key="1">
    <source>
        <dbReference type="SAM" id="MobiDB-lite"/>
    </source>
</evidence>
<name>A0A2T0LBF5_9BACL</name>
<reference evidence="2 3" key="1">
    <citation type="submission" date="2018-03" db="EMBL/GenBank/DDBJ databases">
        <title>Genomic Encyclopedia of Archaeal and Bacterial Type Strains, Phase II (KMG-II): from individual species to whole genera.</title>
        <authorList>
            <person name="Goeker M."/>
        </authorList>
    </citation>
    <scope>NUCLEOTIDE SEQUENCE [LARGE SCALE GENOMIC DNA]</scope>
    <source>
        <strain evidence="2 3">DSM 44946</strain>
    </source>
</reference>
<accession>A0A2T0LBF5</accession>